<dbReference type="OrthoDB" id="5190800at2"/>
<sequence>MVGAYRSSPAPVQEHFYFVLKHAARDLERFVVPRVSRAAQAQADEDGIGALRHYHWLDQTGAMKDPERAIYHWEHVVPAADIVKALLALEAPTVAQIAEILKTAQIAWILKHEDRKLVPSNRPDPEAIYRAAGIELMP</sequence>
<dbReference type="Proteomes" id="UP000239772">
    <property type="component" value="Unassembled WGS sequence"/>
</dbReference>
<comment type="caution">
    <text evidence="1">The sequence shown here is derived from an EMBL/GenBank/DDBJ whole genome shotgun (WGS) entry which is preliminary data.</text>
</comment>
<evidence type="ECO:0000313" key="2">
    <source>
        <dbReference type="Proteomes" id="UP000239772"/>
    </source>
</evidence>
<keyword evidence="2" id="KW-1185">Reference proteome</keyword>
<dbReference type="AlphaFoldDB" id="A0A2T1HW80"/>
<name>A0A2T1HW80_9HYPH</name>
<gene>
    <name evidence="1" type="ORF">SLNSH_06050</name>
</gene>
<organism evidence="1 2">
    <name type="scientific">Alsobacter soli</name>
    <dbReference type="NCBI Taxonomy" id="2109933"/>
    <lineage>
        <taxon>Bacteria</taxon>
        <taxon>Pseudomonadati</taxon>
        <taxon>Pseudomonadota</taxon>
        <taxon>Alphaproteobacteria</taxon>
        <taxon>Hyphomicrobiales</taxon>
        <taxon>Alsobacteraceae</taxon>
        <taxon>Alsobacter</taxon>
    </lineage>
</organism>
<proteinExistence type="predicted"/>
<protein>
    <submittedName>
        <fullName evidence="1">Uncharacterized protein</fullName>
    </submittedName>
</protein>
<accession>A0A2T1HW80</accession>
<evidence type="ECO:0000313" key="1">
    <source>
        <dbReference type="EMBL" id="PSC05937.1"/>
    </source>
</evidence>
<reference evidence="2" key="1">
    <citation type="submission" date="2018-03" db="EMBL/GenBank/DDBJ databases">
        <authorList>
            <person name="Sun L."/>
            <person name="Liu H."/>
            <person name="Chen W."/>
            <person name="Huang K."/>
            <person name="Liu W."/>
            <person name="Gao X."/>
        </authorList>
    </citation>
    <scope>NUCLEOTIDE SEQUENCE [LARGE SCALE GENOMIC DNA]</scope>
    <source>
        <strain evidence="2">SH9</strain>
    </source>
</reference>
<dbReference type="EMBL" id="PVZS01000005">
    <property type="protein sequence ID" value="PSC05937.1"/>
    <property type="molecule type" value="Genomic_DNA"/>
</dbReference>
<dbReference type="RefSeq" id="WP_106335776.1">
    <property type="nucleotide sequence ID" value="NZ_PVZS01000005.1"/>
</dbReference>